<sequence length="328" mass="35323">MAPVRITDTSYVNVPATAALPTEPIKLTAMEALWVVSPVVQRVLLFEDAGMPPFDTIVESLRSSLAATLVSFAPLAGKLVHLKDTGDVAIACSATDSVRFVVADSDADIRRLTGDELNDLGVLEQLVPEMDMGKLPTPVLAVQATSFEGGVSVGVTVHHSVVDGQALWTFLEAWATACRGETPATTPTFDRSLVNLPGGEELARSTLQKVAPNLPLATPPSAVVQDRSRFTRRTFTLDARDIQRLKQRIIHLGEAHGKPLSRPPSAFAATVADFGWGMPRLSLSIQLDHDGQVALERARDGHGVQLSVSLHQSKQMDDFKSHFLNILA</sequence>
<organism evidence="1 2">
    <name type="scientific">Avena sativa</name>
    <name type="common">Oat</name>
    <dbReference type="NCBI Taxonomy" id="4498"/>
    <lineage>
        <taxon>Eukaryota</taxon>
        <taxon>Viridiplantae</taxon>
        <taxon>Streptophyta</taxon>
        <taxon>Embryophyta</taxon>
        <taxon>Tracheophyta</taxon>
        <taxon>Spermatophyta</taxon>
        <taxon>Magnoliopsida</taxon>
        <taxon>Liliopsida</taxon>
        <taxon>Poales</taxon>
        <taxon>Poaceae</taxon>
        <taxon>BOP clade</taxon>
        <taxon>Pooideae</taxon>
        <taxon>Poodae</taxon>
        <taxon>Poeae</taxon>
        <taxon>Poeae Chloroplast Group 1 (Aveneae type)</taxon>
        <taxon>Aveninae</taxon>
        <taxon>Avena</taxon>
    </lineage>
</organism>
<dbReference type="Proteomes" id="UP001732700">
    <property type="component" value="Chromosome 2C"/>
</dbReference>
<reference evidence="1" key="2">
    <citation type="submission" date="2025-09" db="UniProtKB">
        <authorList>
            <consortium name="EnsemblPlants"/>
        </authorList>
    </citation>
    <scope>IDENTIFICATION</scope>
</reference>
<keyword evidence="2" id="KW-1185">Reference proteome</keyword>
<reference evidence="1" key="1">
    <citation type="submission" date="2021-05" db="EMBL/GenBank/DDBJ databases">
        <authorList>
            <person name="Scholz U."/>
            <person name="Mascher M."/>
            <person name="Fiebig A."/>
        </authorList>
    </citation>
    <scope>NUCLEOTIDE SEQUENCE [LARGE SCALE GENOMIC DNA]</scope>
</reference>
<name>A0ACD5UVE1_AVESA</name>
<proteinExistence type="predicted"/>
<evidence type="ECO:0000313" key="2">
    <source>
        <dbReference type="Proteomes" id="UP001732700"/>
    </source>
</evidence>
<accession>A0ACD5UVE1</accession>
<protein>
    <submittedName>
        <fullName evidence="1">Uncharacterized protein</fullName>
    </submittedName>
</protein>
<evidence type="ECO:0000313" key="1">
    <source>
        <dbReference type="EnsemblPlants" id="AVESA.00010b.r2.2CG0322060.1.CDS"/>
    </source>
</evidence>
<dbReference type="EnsemblPlants" id="AVESA.00010b.r2.2CG0322060.1">
    <property type="protein sequence ID" value="AVESA.00010b.r2.2CG0322060.1.CDS"/>
    <property type="gene ID" value="AVESA.00010b.r2.2CG0322060"/>
</dbReference>